<dbReference type="InterPro" id="IPR027417">
    <property type="entry name" value="P-loop_NTPase"/>
</dbReference>
<dbReference type="PRINTS" id="PR00364">
    <property type="entry name" value="DISEASERSIST"/>
</dbReference>
<dbReference type="Pfam" id="PF23559">
    <property type="entry name" value="WHD_DRP"/>
    <property type="match status" value="1"/>
</dbReference>
<evidence type="ECO:0000256" key="5">
    <source>
        <dbReference type="ARBA" id="ARBA00022840"/>
    </source>
</evidence>
<dbReference type="GO" id="GO:0006952">
    <property type="term" value="P:defense response"/>
    <property type="evidence" value="ECO:0007669"/>
    <property type="project" value="UniProtKB-KW"/>
</dbReference>
<proteinExistence type="inferred from homology"/>
<dbReference type="PANTHER" id="PTHR33463">
    <property type="entry name" value="NB-ARC DOMAIN-CONTAINING PROTEIN-RELATED"/>
    <property type="match status" value="1"/>
</dbReference>
<evidence type="ECO:0000256" key="4">
    <source>
        <dbReference type="ARBA" id="ARBA00022821"/>
    </source>
</evidence>
<dbReference type="Gene3D" id="3.80.10.10">
    <property type="entry name" value="Ribonuclease Inhibitor"/>
    <property type="match status" value="1"/>
</dbReference>
<keyword evidence="4" id="KW-0611">Plant defense</keyword>
<evidence type="ECO:0000256" key="3">
    <source>
        <dbReference type="ARBA" id="ARBA00022741"/>
    </source>
</evidence>
<dbReference type="GO" id="GO:0043531">
    <property type="term" value="F:ADP binding"/>
    <property type="evidence" value="ECO:0007669"/>
    <property type="project" value="InterPro"/>
</dbReference>
<evidence type="ECO:0000256" key="6">
    <source>
        <dbReference type="SAM" id="Coils"/>
    </source>
</evidence>
<organism evidence="9">
    <name type="scientific">Fagus sylvatica</name>
    <name type="common">Beechnut</name>
    <dbReference type="NCBI Taxonomy" id="28930"/>
    <lineage>
        <taxon>Eukaryota</taxon>
        <taxon>Viridiplantae</taxon>
        <taxon>Streptophyta</taxon>
        <taxon>Embryophyta</taxon>
        <taxon>Tracheophyta</taxon>
        <taxon>Spermatophyta</taxon>
        <taxon>Magnoliopsida</taxon>
        <taxon>eudicotyledons</taxon>
        <taxon>Gunneridae</taxon>
        <taxon>Pentapetalae</taxon>
        <taxon>rosids</taxon>
        <taxon>fabids</taxon>
        <taxon>Fagales</taxon>
        <taxon>Fagaceae</taxon>
        <taxon>Fagus</taxon>
    </lineage>
</organism>
<gene>
    <name evidence="9" type="ORF">FSB_LOCUS45837</name>
</gene>
<dbReference type="Gene3D" id="3.40.50.300">
    <property type="entry name" value="P-loop containing nucleotide triphosphate hydrolases"/>
    <property type="match status" value="1"/>
</dbReference>
<dbReference type="GO" id="GO:0005524">
    <property type="term" value="F:ATP binding"/>
    <property type="evidence" value="ECO:0007669"/>
    <property type="project" value="UniProtKB-KW"/>
</dbReference>
<keyword evidence="6" id="KW-0175">Coiled coil</keyword>
<dbReference type="InterPro" id="IPR002182">
    <property type="entry name" value="NB-ARC"/>
</dbReference>
<dbReference type="InterPro" id="IPR058922">
    <property type="entry name" value="WHD_DRP"/>
</dbReference>
<comment type="similarity">
    <text evidence="1">Belongs to the disease resistance NB-LRR family.</text>
</comment>
<reference evidence="9" key="1">
    <citation type="submission" date="2018-02" db="EMBL/GenBank/DDBJ databases">
        <authorList>
            <person name="Cohen D.B."/>
            <person name="Kent A.D."/>
        </authorList>
    </citation>
    <scope>NUCLEOTIDE SEQUENCE</scope>
</reference>
<dbReference type="InterPro" id="IPR032675">
    <property type="entry name" value="LRR_dom_sf"/>
</dbReference>
<feature type="domain" description="NB-ARC" evidence="7">
    <location>
        <begin position="163"/>
        <end position="325"/>
    </location>
</feature>
<evidence type="ECO:0000256" key="2">
    <source>
        <dbReference type="ARBA" id="ARBA00022737"/>
    </source>
</evidence>
<dbReference type="EMBL" id="OIVN01004540">
    <property type="protein sequence ID" value="SPD17955.1"/>
    <property type="molecule type" value="Genomic_DNA"/>
</dbReference>
<keyword evidence="5" id="KW-0067">ATP-binding</keyword>
<keyword evidence="2" id="KW-0677">Repeat</keyword>
<dbReference type="PANTHER" id="PTHR33463:SF202">
    <property type="entry name" value="NB-ARC DOMAIN-CONTAINING PROTEIN"/>
    <property type="match status" value="1"/>
</dbReference>
<feature type="coiled-coil region" evidence="6">
    <location>
        <begin position="37"/>
        <end position="64"/>
    </location>
</feature>
<feature type="domain" description="Disease resistance protein winged helix" evidence="8">
    <location>
        <begin position="371"/>
        <end position="434"/>
    </location>
</feature>
<dbReference type="Gene3D" id="1.10.8.430">
    <property type="entry name" value="Helical domain of apoptotic protease-activating factors"/>
    <property type="match status" value="1"/>
</dbReference>
<dbReference type="SUPFAM" id="SSF52058">
    <property type="entry name" value="L domain-like"/>
    <property type="match status" value="1"/>
</dbReference>
<dbReference type="InterPro" id="IPR050905">
    <property type="entry name" value="Plant_NBS-LRR"/>
</dbReference>
<dbReference type="InterPro" id="IPR042197">
    <property type="entry name" value="Apaf_helical"/>
</dbReference>
<accession>A0A2N9I0U1</accession>
<name>A0A2N9I0U1_FAGSY</name>
<evidence type="ECO:0000256" key="1">
    <source>
        <dbReference type="ARBA" id="ARBA00008894"/>
    </source>
</evidence>
<evidence type="ECO:0000259" key="8">
    <source>
        <dbReference type="Pfam" id="PF23559"/>
    </source>
</evidence>
<sequence>MEVVAAVVSALVTETGKLLYRCACSKISTAVNLPSNLAVLVKEMDNLMDRRMEVKDEKEVAEKEGNKIRAQVDKWLEDVDNLQLRVNPIQEKMVNMKKPFACFLKCSMQCRAGEVEAIREEIKRLLEAGSFPTGMVHPTRRPRAVEHIPVPSIRGQTTASKLLDETMELLYDDEVGRIGIWGLGGIGKTTLVNNLNNELKTTSTQPFSIVIWAKVSKNLDIKHVQTQIARRLLWEPQMGESEQEMAIRLHQRLKNEKFVLILDDLWEEIDLDILGVPRPEEHEGCKIILTSRRMEVCRKMKTDKEVKMNVLNDEETWQLFCQNAGDVVHLEEIKPFAEAIARECCGLPLAINIVGAAMRRKTRELGSCGNDFSIELSELVQCWLAEGLIDEQQNFVDSINRGVDLIERLKDSCLLEDGVEEGTVKMHDLVCDVAIWISESSEDGCKSLVRSGIKLSEISVQDLSKLNSNSHQRVSLMDNEITRLPDSVIQCSEASSLLLQHNLALEMVPVRFLQGFIALRLLNLGNTRIQSLPPSLLQLGDLRALLLRNCSSLGELPPLGGFSRLQMLNLGGTGIRELPRGLENLCNLKLLDLSDTENLKTIQAGIISRLSCLEDLQLKNSAYHFHFNGEEKRGDTTFEDLRSGDNMSLRPTGQWAASCDLLPNLEELIIKGLNELESISELAGYLGLRFLRIKIIEVRGCSDIKYLFSHGDFFQALPNRELLLPKLEEIKVSGCQNLDKLFNYDSGQNMAPYPVVPKLRILELEKLCNLRTLSRQEETWPCLEC</sequence>
<dbReference type="SUPFAM" id="SSF52540">
    <property type="entry name" value="P-loop containing nucleoside triphosphate hydrolases"/>
    <property type="match status" value="1"/>
</dbReference>
<dbReference type="Pfam" id="PF00931">
    <property type="entry name" value="NB-ARC"/>
    <property type="match status" value="1"/>
</dbReference>
<evidence type="ECO:0000313" key="9">
    <source>
        <dbReference type="EMBL" id="SPD17955.1"/>
    </source>
</evidence>
<dbReference type="FunFam" id="3.40.50.300:FF:001091">
    <property type="entry name" value="Probable disease resistance protein At1g61300"/>
    <property type="match status" value="1"/>
</dbReference>
<evidence type="ECO:0000259" key="7">
    <source>
        <dbReference type="Pfam" id="PF00931"/>
    </source>
</evidence>
<dbReference type="AlphaFoldDB" id="A0A2N9I0U1"/>
<protein>
    <submittedName>
        <fullName evidence="9">Uncharacterized protein</fullName>
    </submittedName>
</protein>
<keyword evidence="3" id="KW-0547">Nucleotide-binding</keyword>